<dbReference type="SUPFAM" id="SSF49299">
    <property type="entry name" value="PKD domain"/>
    <property type="match status" value="1"/>
</dbReference>
<dbReference type="Gene3D" id="2.60.120.200">
    <property type="match status" value="1"/>
</dbReference>
<protein>
    <submittedName>
        <fullName evidence="5">Beta-glucanase</fullName>
    </submittedName>
</protein>
<dbReference type="Proteomes" id="UP000019402">
    <property type="component" value="Unassembled WGS sequence"/>
</dbReference>
<evidence type="ECO:0000259" key="4">
    <source>
        <dbReference type="PROSITE" id="PS51762"/>
    </source>
</evidence>
<dbReference type="InterPro" id="IPR000757">
    <property type="entry name" value="Beta-glucanase-like"/>
</dbReference>
<dbReference type="eggNOG" id="COG2273">
    <property type="taxonomic scope" value="Bacteria"/>
</dbReference>
<name>W7YI97_9BACT</name>
<dbReference type="PROSITE" id="PS51762">
    <property type="entry name" value="GH16_2"/>
    <property type="match status" value="1"/>
</dbReference>
<dbReference type="AlphaFoldDB" id="W7YI97"/>
<evidence type="ECO:0000259" key="3">
    <source>
        <dbReference type="PROSITE" id="PS50093"/>
    </source>
</evidence>
<feature type="domain" description="PKD" evidence="3">
    <location>
        <begin position="49"/>
        <end position="98"/>
    </location>
</feature>
<sequence>MYYFLRRLGYFKKLIVCFQILLFVSCSGSDDNEKDYVADFEFEVNANIVSFTNASSGDYLYIEWDYGNGETSGAQSNRDYQGTAYYPLKGDYTVTLTVFGPSNKSSDVKTVSKTIQIMADDPDYKPVEEGLVWSDEFDQSAINTENWTFEVGHGDWGWGNNELQYYTDGDNARVENGKLIITAQKVDDNTTTGSYTSARMVTMGKQAFTYGKVEIRAKLPAGRGVWPAIWMLGTNINSVGWPACGEIDIMEYVGYTPNVVHSTVHTTDGSGSNGSGSSMDLETAEEDFHIYGINWTEDEIVFYVDSLENVVHTYAPSIKTANNWPFDKPHFIIINLAVGGTWGGAQGIDNSIFPQTLEVDYVRVYE</sequence>
<dbReference type="Pfam" id="PF00722">
    <property type="entry name" value="Glyco_hydro_16"/>
    <property type="match status" value="1"/>
</dbReference>
<dbReference type="InterPro" id="IPR013320">
    <property type="entry name" value="ConA-like_dom_sf"/>
</dbReference>
<dbReference type="PROSITE" id="PS51257">
    <property type="entry name" value="PROKAR_LIPOPROTEIN"/>
    <property type="match status" value="1"/>
</dbReference>
<dbReference type="Pfam" id="PF00801">
    <property type="entry name" value="PKD"/>
    <property type="match status" value="1"/>
</dbReference>
<gene>
    <name evidence="5" type="ORF">JCM21142_72893</name>
</gene>
<feature type="chain" id="PRO_5004904372" evidence="2">
    <location>
        <begin position="29"/>
        <end position="366"/>
    </location>
</feature>
<dbReference type="EMBL" id="BAMD01000039">
    <property type="protein sequence ID" value="GAF04196.1"/>
    <property type="molecule type" value="Genomic_DNA"/>
</dbReference>
<evidence type="ECO:0000256" key="2">
    <source>
        <dbReference type="SAM" id="SignalP"/>
    </source>
</evidence>
<dbReference type="STRING" id="869213.GCA_000517085_01601"/>
<dbReference type="PANTHER" id="PTHR10963:SF55">
    <property type="entry name" value="GLYCOSIDE HYDROLASE FAMILY 16 PROTEIN"/>
    <property type="match status" value="1"/>
</dbReference>
<evidence type="ECO:0000313" key="5">
    <source>
        <dbReference type="EMBL" id="GAF04196.1"/>
    </source>
</evidence>
<evidence type="ECO:0000313" key="6">
    <source>
        <dbReference type="Proteomes" id="UP000019402"/>
    </source>
</evidence>
<dbReference type="RefSeq" id="WP_161636285.1">
    <property type="nucleotide sequence ID" value="NZ_BAMD01000039.1"/>
</dbReference>
<reference evidence="5 6" key="1">
    <citation type="journal article" date="2014" name="Genome Announc.">
        <title>Draft Genome Sequence of Cytophaga fermentans JCM 21142T, a Facultative Anaerobe Isolated from Marine Mud.</title>
        <authorList>
            <person name="Starns D."/>
            <person name="Oshima K."/>
            <person name="Suda W."/>
            <person name="Iino T."/>
            <person name="Yuki M."/>
            <person name="Inoue J."/>
            <person name="Kitamura K."/>
            <person name="Iida T."/>
            <person name="Darby A."/>
            <person name="Hattori M."/>
            <person name="Ohkuma M."/>
        </authorList>
    </citation>
    <scope>NUCLEOTIDE SEQUENCE [LARGE SCALE GENOMIC DNA]</scope>
    <source>
        <strain evidence="5 6">JCM 21142</strain>
    </source>
</reference>
<dbReference type="SUPFAM" id="SSF49899">
    <property type="entry name" value="Concanavalin A-like lectins/glucanases"/>
    <property type="match status" value="1"/>
</dbReference>
<comment type="similarity">
    <text evidence="1">Belongs to the glycosyl hydrolase 16 family.</text>
</comment>
<dbReference type="InterPro" id="IPR013783">
    <property type="entry name" value="Ig-like_fold"/>
</dbReference>
<keyword evidence="6" id="KW-1185">Reference proteome</keyword>
<organism evidence="5 6">
    <name type="scientific">Saccharicrinis fermentans DSM 9555 = JCM 21142</name>
    <dbReference type="NCBI Taxonomy" id="869213"/>
    <lineage>
        <taxon>Bacteria</taxon>
        <taxon>Pseudomonadati</taxon>
        <taxon>Bacteroidota</taxon>
        <taxon>Bacteroidia</taxon>
        <taxon>Marinilabiliales</taxon>
        <taxon>Marinilabiliaceae</taxon>
        <taxon>Saccharicrinis</taxon>
    </lineage>
</organism>
<feature type="domain" description="GH16" evidence="4">
    <location>
        <begin position="120"/>
        <end position="366"/>
    </location>
</feature>
<feature type="signal peptide" evidence="2">
    <location>
        <begin position="1"/>
        <end position="28"/>
    </location>
</feature>
<evidence type="ECO:0000256" key="1">
    <source>
        <dbReference type="ARBA" id="ARBA00006865"/>
    </source>
</evidence>
<dbReference type="Gene3D" id="2.60.40.10">
    <property type="entry name" value="Immunoglobulins"/>
    <property type="match status" value="1"/>
</dbReference>
<keyword evidence="2" id="KW-0732">Signal</keyword>
<dbReference type="GO" id="GO:0004553">
    <property type="term" value="F:hydrolase activity, hydrolyzing O-glycosyl compounds"/>
    <property type="evidence" value="ECO:0007669"/>
    <property type="project" value="InterPro"/>
</dbReference>
<accession>W7YI97</accession>
<dbReference type="InterPro" id="IPR000601">
    <property type="entry name" value="PKD_dom"/>
</dbReference>
<dbReference type="OrthoDB" id="9809583at2"/>
<dbReference type="PROSITE" id="PS50093">
    <property type="entry name" value="PKD"/>
    <property type="match status" value="1"/>
</dbReference>
<dbReference type="InterPro" id="IPR035986">
    <property type="entry name" value="PKD_dom_sf"/>
</dbReference>
<comment type="caution">
    <text evidence="5">The sequence shown here is derived from an EMBL/GenBank/DDBJ whole genome shotgun (WGS) entry which is preliminary data.</text>
</comment>
<dbReference type="PANTHER" id="PTHR10963">
    <property type="entry name" value="GLYCOSYL HYDROLASE-RELATED"/>
    <property type="match status" value="1"/>
</dbReference>
<proteinExistence type="inferred from homology"/>
<dbReference type="GO" id="GO:0005975">
    <property type="term" value="P:carbohydrate metabolic process"/>
    <property type="evidence" value="ECO:0007669"/>
    <property type="project" value="InterPro"/>
</dbReference>
<dbReference type="CDD" id="cd08023">
    <property type="entry name" value="GH16_laminarinase_like"/>
    <property type="match status" value="1"/>
</dbReference>
<dbReference type="InterPro" id="IPR050546">
    <property type="entry name" value="Glycosyl_Hydrlase_16"/>
</dbReference>
<dbReference type="CDD" id="cd00146">
    <property type="entry name" value="PKD"/>
    <property type="match status" value="1"/>
</dbReference>